<evidence type="ECO:0000313" key="5">
    <source>
        <dbReference type="Proteomes" id="UP001556367"/>
    </source>
</evidence>
<accession>A0ABR3J2J0</accession>
<feature type="compositionally biased region" description="Low complexity" evidence="2">
    <location>
        <begin position="120"/>
        <end position="136"/>
    </location>
</feature>
<protein>
    <recommendedName>
        <fullName evidence="3">ACB domain-containing protein</fullName>
    </recommendedName>
</protein>
<feature type="compositionally biased region" description="Low complexity" evidence="2">
    <location>
        <begin position="242"/>
        <end position="254"/>
    </location>
</feature>
<dbReference type="EMBL" id="JASNQZ010000012">
    <property type="protein sequence ID" value="KAL0949861.1"/>
    <property type="molecule type" value="Genomic_DNA"/>
</dbReference>
<feature type="compositionally biased region" description="Basic and acidic residues" evidence="2">
    <location>
        <begin position="160"/>
        <end position="172"/>
    </location>
</feature>
<dbReference type="InterPro" id="IPR035984">
    <property type="entry name" value="Acyl-CoA-binding_sf"/>
</dbReference>
<gene>
    <name evidence="4" type="ORF">HGRIS_009894</name>
</gene>
<dbReference type="InterPro" id="IPR014352">
    <property type="entry name" value="FERM/acyl-CoA-bd_prot_sf"/>
</dbReference>
<evidence type="ECO:0000256" key="1">
    <source>
        <dbReference type="ARBA" id="ARBA00023121"/>
    </source>
</evidence>
<dbReference type="SUPFAM" id="SSF47027">
    <property type="entry name" value="Acyl-CoA binding protein"/>
    <property type="match status" value="1"/>
</dbReference>
<evidence type="ECO:0000313" key="4">
    <source>
        <dbReference type="EMBL" id="KAL0949861.1"/>
    </source>
</evidence>
<dbReference type="PANTHER" id="PTHR23310:SF133">
    <property type="entry name" value="COA BINDING PROTEIN, PUTATIVE (AFU_ORTHOLOGUE AFUA_1G12300)-RELATED"/>
    <property type="match status" value="1"/>
</dbReference>
<reference evidence="5" key="1">
    <citation type="submission" date="2024-06" db="EMBL/GenBank/DDBJ databases">
        <title>Multi-omics analyses provide insights into the biosynthesis of the anticancer antibiotic pleurotin in Hohenbuehelia grisea.</title>
        <authorList>
            <person name="Weaver J.A."/>
            <person name="Alberti F."/>
        </authorList>
    </citation>
    <scope>NUCLEOTIDE SEQUENCE [LARGE SCALE GENOMIC DNA]</scope>
    <source>
        <strain evidence="5">T-177</strain>
    </source>
</reference>
<name>A0ABR3J2J0_9AGAR</name>
<dbReference type="Pfam" id="PF00887">
    <property type="entry name" value="ACBP"/>
    <property type="match status" value="1"/>
</dbReference>
<dbReference type="InterPro" id="IPR000582">
    <property type="entry name" value="Acyl-CoA-binding_protein"/>
</dbReference>
<feature type="region of interest" description="Disordered" evidence="2">
    <location>
        <begin position="226"/>
        <end position="254"/>
    </location>
</feature>
<feature type="compositionally biased region" description="Polar residues" evidence="2">
    <location>
        <begin position="340"/>
        <end position="351"/>
    </location>
</feature>
<proteinExistence type="predicted"/>
<dbReference type="PANTHER" id="PTHR23310">
    <property type="entry name" value="ACYL-COA-BINDING PROTEIN, ACBP"/>
    <property type="match status" value="1"/>
</dbReference>
<dbReference type="PRINTS" id="PR00689">
    <property type="entry name" value="ACOABINDINGP"/>
</dbReference>
<evidence type="ECO:0000259" key="3">
    <source>
        <dbReference type="PROSITE" id="PS51228"/>
    </source>
</evidence>
<feature type="compositionally biased region" description="Low complexity" evidence="2">
    <location>
        <begin position="193"/>
        <end position="204"/>
    </location>
</feature>
<feature type="region of interest" description="Disordered" evidence="2">
    <location>
        <begin position="340"/>
        <end position="365"/>
    </location>
</feature>
<dbReference type="PROSITE" id="PS51228">
    <property type="entry name" value="ACB_2"/>
    <property type="match status" value="1"/>
</dbReference>
<feature type="domain" description="ACB" evidence="3">
    <location>
        <begin position="7"/>
        <end position="96"/>
    </location>
</feature>
<organism evidence="4 5">
    <name type="scientific">Hohenbuehelia grisea</name>
    <dbReference type="NCBI Taxonomy" id="104357"/>
    <lineage>
        <taxon>Eukaryota</taxon>
        <taxon>Fungi</taxon>
        <taxon>Dikarya</taxon>
        <taxon>Basidiomycota</taxon>
        <taxon>Agaricomycotina</taxon>
        <taxon>Agaricomycetes</taxon>
        <taxon>Agaricomycetidae</taxon>
        <taxon>Agaricales</taxon>
        <taxon>Pleurotineae</taxon>
        <taxon>Pleurotaceae</taxon>
        <taxon>Hohenbuehelia</taxon>
    </lineage>
</organism>
<dbReference type="Proteomes" id="UP001556367">
    <property type="component" value="Unassembled WGS sequence"/>
</dbReference>
<comment type="caution">
    <text evidence="4">The sequence shown here is derived from an EMBL/GenBank/DDBJ whole genome shotgun (WGS) entry which is preliminary data.</text>
</comment>
<feature type="region of interest" description="Disordered" evidence="2">
    <location>
        <begin position="110"/>
        <end position="206"/>
    </location>
</feature>
<dbReference type="Gene3D" id="1.20.80.10">
    <property type="match status" value="1"/>
</dbReference>
<evidence type="ECO:0000256" key="2">
    <source>
        <dbReference type="SAM" id="MobiDB-lite"/>
    </source>
</evidence>
<sequence>MDSHELIDAQFDRAVEIVQALPKTGPIQTDYEEKLTMYSLYKQATVGNVKGARPAMWDMLARAKWDAWAKHKDLEPYQAKWLYVDALLKVLRKYSDKTVARDLVRELESYGGDPSNLVLSSTMSRSEGSDSSGSTVSDDDASPSSYQHEHTTGQHFSHYSHAESSDPDRAEEQEHESDPEEQPAPMMPERAMSQSNRPQSSLSSRRYRTPLAGSVALSASTHGIPAAQPLPGFETPSAFAEPSHASAPSTAYPTTSSYVGHFSDSSRAGYTSPHQAPSYPAYRAQAGSVPIRPYGLPLHGAPLRPSSTRPPLEVAVESVQAHLAALSERLDSLESFSMHPSRSNVSLSSRAVGSPGWAHGRGSPTDRRERLDWDINDLGMWSVVLNPVSYGIGQLKEFAKFFARNENRSPTVLIIRRLCLDVSFLLCVLALVRSVWRKSGVRRGEVRSALQILWQAIVGTKKTRTMIDRGV</sequence>
<keyword evidence="5" id="KW-1185">Reference proteome</keyword>
<keyword evidence="1" id="KW-0446">Lipid-binding</keyword>